<protein>
    <submittedName>
        <fullName evidence="2">Uncharacterized protein</fullName>
    </submittedName>
</protein>
<proteinExistence type="predicted"/>
<organism evidence="2 3">
    <name type="scientific">Bacillus phage vB_BanS_Nate</name>
    <dbReference type="NCBI Taxonomy" id="2894788"/>
    <lineage>
        <taxon>Viruses</taxon>
        <taxon>Duplodnaviria</taxon>
        <taxon>Heunggongvirae</taxon>
        <taxon>Uroviricota</taxon>
        <taxon>Caudoviricetes</taxon>
        <taxon>Joanripponvirinae</taxon>
        <taxon>Natevirus</taxon>
        <taxon>Natevirus nate</taxon>
    </lineage>
</organism>
<sequence>MEMRGILKVGMIIAYLFGAGYWISYMITNYGF</sequence>
<keyword evidence="1" id="KW-0812">Transmembrane</keyword>
<evidence type="ECO:0000256" key="1">
    <source>
        <dbReference type="SAM" id="Phobius"/>
    </source>
</evidence>
<evidence type="ECO:0000313" key="3">
    <source>
        <dbReference type="Proteomes" id="UP000827544"/>
    </source>
</evidence>
<gene>
    <name evidence="2" type="ORF">NATE_4</name>
</gene>
<keyword evidence="1" id="KW-0472">Membrane</keyword>
<reference evidence="2" key="1">
    <citation type="submission" date="2021-10" db="EMBL/GenBank/DDBJ databases">
        <authorList>
            <person name="Lavering E.D."/>
            <person name="James R."/>
            <person name="Fairholm J.D."/>
            <person name="Ogilvie B.H."/>
            <person name="Thurgood T.L."/>
            <person name="Robison R.A."/>
            <person name="Grose J.H."/>
        </authorList>
    </citation>
    <scope>NUCLEOTIDE SEQUENCE</scope>
</reference>
<keyword evidence="3" id="KW-1185">Reference proteome</keyword>
<keyword evidence="1" id="KW-1133">Transmembrane helix</keyword>
<accession>A0AAE8YUJ7</accession>
<feature type="transmembrane region" description="Helical" evidence="1">
    <location>
        <begin position="7"/>
        <end position="27"/>
    </location>
</feature>
<evidence type="ECO:0000313" key="2">
    <source>
        <dbReference type="EMBL" id="UGO50857.1"/>
    </source>
</evidence>
<dbReference type="Proteomes" id="UP000827544">
    <property type="component" value="Segment"/>
</dbReference>
<name>A0AAE8YUJ7_9CAUD</name>
<dbReference type="EMBL" id="OK499992">
    <property type="protein sequence ID" value="UGO50857.1"/>
    <property type="molecule type" value="Genomic_DNA"/>
</dbReference>